<dbReference type="SUPFAM" id="SSF50341">
    <property type="entry name" value="CheW-like"/>
    <property type="match status" value="1"/>
</dbReference>
<evidence type="ECO:0000259" key="1">
    <source>
        <dbReference type="PROSITE" id="PS50851"/>
    </source>
</evidence>
<dbReference type="Pfam" id="PF01584">
    <property type="entry name" value="CheW"/>
    <property type="match status" value="1"/>
</dbReference>
<dbReference type="PROSITE" id="PS50851">
    <property type="entry name" value="CHEW"/>
    <property type="match status" value="1"/>
</dbReference>
<gene>
    <name evidence="2" type="ORF">QS748_12805</name>
</gene>
<dbReference type="GO" id="GO:0006935">
    <property type="term" value="P:chemotaxis"/>
    <property type="evidence" value="ECO:0007669"/>
    <property type="project" value="InterPro"/>
</dbReference>
<dbReference type="GO" id="GO:0007165">
    <property type="term" value="P:signal transduction"/>
    <property type="evidence" value="ECO:0007669"/>
    <property type="project" value="InterPro"/>
</dbReference>
<dbReference type="InterPro" id="IPR036061">
    <property type="entry name" value="CheW-like_dom_sf"/>
</dbReference>
<reference evidence="2 3" key="1">
    <citation type="journal article" date="2023" name="bioRxiv">
        <title>An intranuclear bacterial parasite of deep-sea mussels expresses apoptosis inhibitors acquired from its host.</title>
        <authorList>
            <person name="Gonzalez Porras M.A."/>
            <person name="Assie A."/>
            <person name="Tietjen M."/>
            <person name="Violette M."/>
            <person name="Kleiner M."/>
            <person name="Gruber-Vodicka H."/>
            <person name="Dubilier N."/>
            <person name="Leisch N."/>
        </authorList>
    </citation>
    <scope>NUCLEOTIDE SEQUENCE [LARGE SCALE GENOMIC DNA]</scope>
    <source>
        <strain evidence="2">IAP13</strain>
    </source>
</reference>
<feature type="domain" description="CheW-like" evidence="1">
    <location>
        <begin position="10"/>
        <end position="152"/>
    </location>
</feature>
<evidence type="ECO:0000313" key="2">
    <source>
        <dbReference type="EMBL" id="MDP0590007.1"/>
    </source>
</evidence>
<dbReference type="EMBL" id="JASXSV010000027">
    <property type="protein sequence ID" value="MDP0590007.1"/>
    <property type="molecule type" value="Genomic_DNA"/>
</dbReference>
<comment type="caution">
    <text evidence="2">The sequence shown here is derived from an EMBL/GenBank/DDBJ whole genome shotgun (WGS) entry which is preliminary data.</text>
</comment>
<proteinExistence type="predicted"/>
<evidence type="ECO:0000313" key="3">
    <source>
        <dbReference type="Proteomes" id="UP001178148"/>
    </source>
</evidence>
<protein>
    <submittedName>
        <fullName evidence="2">Chemotaxis protein CheW</fullName>
    </submittedName>
</protein>
<organism evidence="2 3">
    <name type="scientific">Candidatus Endonucleibacter bathymodioli</name>
    <dbReference type="NCBI Taxonomy" id="539814"/>
    <lineage>
        <taxon>Bacteria</taxon>
        <taxon>Pseudomonadati</taxon>
        <taxon>Pseudomonadota</taxon>
        <taxon>Gammaproteobacteria</taxon>
        <taxon>Oceanospirillales</taxon>
        <taxon>Endozoicomonadaceae</taxon>
        <taxon>Candidatus Endonucleibacter</taxon>
    </lineage>
</organism>
<name>A0AA90SE27_9GAMM</name>
<dbReference type="AlphaFoldDB" id="A0AA90SE27"/>
<sequence length="152" mass="17037">MIDSAVREKEIKSLLIPMQQLPLLLPLACLAEVIEYLRPDNITGNDDWYLGTIDWRGMTVPLVSFERFNRNRFTEFATTAKIAIMNKTSDTSKYGFYGLVIQGVPQSLVLTRGDIHPSSDDLGPGEASRIVVRELSAVIPDLEEMEEHLSAL</sequence>
<dbReference type="InterPro" id="IPR002545">
    <property type="entry name" value="CheW-lke_dom"/>
</dbReference>
<accession>A0AA90SE27</accession>
<keyword evidence="3" id="KW-1185">Reference proteome</keyword>
<dbReference type="Proteomes" id="UP001178148">
    <property type="component" value="Unassembled WGS sequence"/>
</dbReference>
<dbReference type="SMART" id="SM00260">
    <property type="entry name" value="CheW"/>
    <property type="match status" value="1"/>
</dbReference>